<dbReference type="Pfam" id="PF05170">
    <property type="entry name" value="AsmA"/>
    <property type="match status" value="2"/>
</dbReference>
<feature type="domain" description="AsmA" evidence="2">
    <location>
        <begin position="12"/>
        <end position="135"/>
    </location>
</feature>
<dbReference type="OrthoDB" id="5749006at2"/>
<evidence type="ECO:0000259" key="2">
    <source>
        <dbReference type="Pfam" id="PF05170"/>
    </source>
</evidence>
<accession>A0A502DVM4</accession>
<proteinExistence type="predicted"/>
<evidence type="ECO:0000256" key="1">
    <source>
        <dbReference type="SAM" id="Phobius"/>
    </source>
</evidence>
<dbReference type="PANTHER" id="PTHR30441:SF9">
    <property type="entry name" value="ASMA FAMILY PROTEIN YHJG"/>
    <property type="match status" value="1"/>
</dbReference>
<sequence>MQATSTRSQRLALRIGIALLALLLLLVLVVVFFPWDRLREPVNRYVSEKTGRKFEITRRLDVDLGWRSATVKLDGIEFANPSWARDPYLVRAERAEVDIRLWPLIKREVVIPRLMLVSPMVGLQMEQDGKRTWALGKDTSDEGTVPTIGQIQIDGGSIDFLAKHLGVDLHADVNFDSSKGEMPLSYRIKGTYQRQPLTAQGRTGNVMQLKAEGQPPFPLEIDATAGQTKLKAAGTVAGLSGLDGIDASFDLRGQSLGDLYKLLGVALPETSPYALSGRVGKRAAIWEVKDMKGKLGLSDIAGEMQFDQGQKVPRLSGALKSQVMDMDDLGPLIGLPPTARSAKAVEGVTPPPSVDQVKRPTRNGAEKVLPTATLDFERLRAMNADVRYTADRIRNVRELPLDKGSVHVKLQDSVLTLDPLDLGVASGKLVGAIRIDATKTPADIRASIEVRAMQLNRLIPKVETLRTSFGRLDGRVNLSGRGDSVASWLGGASGDVSAITGRGQFSNLLLEFMGLDGAEIIKFLLGGDNNVTLRCAAVAFDVNKGVMSGRSLVFDTTDTVFHAEGSANLANETLDFVVRQEPKDMSILSLRTPLVIGGTFGSPSGGVKIQPLAARGLAALALGAINPLLALAATIETGPGEDADCQDVLKRARQPVSKAAIDGANKGKGAKQ</sequence>
<reference evidence="3 4" key="1">
    <citation type="journal article" date="2019" name="Environ. Microbiol.">
        <title>Species interactions and distinct microbial communities in high Arctic permafrost affected cryosols are associated with the CH4 and CO2 gas fluxes.</title>
        <authorList>
            <person name="Altshuler I."/>
            <person name="Hamel J."/>
            <person name="Turney S."/>
            <person name="Magnuson E."/>
            <person name="Levesque R."/>
            <person name="Greer C."/>
            <person name="Whyte L.G."/>
        </authorList>
    </citation>
    <scope>NUCLEOTIDE SEQUENCE [LARGE SCALE GENOMIC DNA]</scope>
    <source>
        <strain evidence="3 4">S06.C</strain>
    </source>
</reference>
<feature type="domain" description="AsmA" evidence="2">
    <location>
        <begin position="188"/>
        <end position="549"/>
    </location>
</feature>
<protein>
    <submittedName>
        <fullName evidence="3">AsmA family protein</fullName>
    </submittedName>
</protein>
<organism evidence="3 4">
    <name type="scientific">Variovorax guangxiensis</name>
    <dbReference type="NCBI Taxonomy" id="1775474"/>
    <lineage>
        <taxon>Bacteria</taxon>
        <taxon>Pseudomonadati</taxon>
        <taxon>Pseudomonadota</taxon>
        <taxon>Betaproteobacteria</taxon>
        <taxon>Burkholderiales</taxon>
        <taxon>Comamonadaceae</taxon>
        <taxon>Variovorax</taxon>
    </lineage>
</organism>
<dbReference type="AlphaFoldDB" id="A0A502DVM4"/>
<dbReference type="GO" id="GO:0005886">
    <property type="term" value="C:plasma membrane"/>
    <property type="evidence" value="ECO:0007669"/>
    <property type="project" value="TreeGrafter"/>
</dbReference>
<dbReference type="GO" id="GO:0090313">
    <property type="term" value="P:regulation of protein targeting to membrane"/>
    <property type="evidence" value="ECO:0007669"/>
    <property type="project" value="TreeGrafter"/>
</dbReference>
<gene>
    <name evidence="3" type="ORF">EAH82_06165</name>
</gene>
<evidence type="ECO:0000313" key="4">
    <source>
        <dbReference type="Proteomes" id="UP000319212"/>
    </source>
</evidence>
<evidence type="ECO:0000313" key="3">
    <source>
        <dbReference type="EMBL" id="TPG28392.1"/>
    </source>
</evidence>
<name>A0A502DVM4_9BURK</name>
<comment type="caution">
    <text evidence="3">The sequence shown here is derived from an EMBL/GenBank/DDBJ whole genome shotgun (WGS) entry which is preliminary data.</text>
</comment>
<feature type="transmembrane region" description="Helical" evidence="1">
    <location>
        <begin position="12"/>
        <end position="35"/>
    </location>
</feature>
<dbReference type="PANTHER" id="PTHR30441">
    <property type="entry name" value="DUF748 DOMAIN-CONTAINING PROTEIN"/>
    <property type="match status" value="1"/>
</dbReference>
<keyword evidence="1" id="KW-0812">Transmembrane</keyword>
<dbReference type="InterPro" id="IPR007844">
    <property type="entry name" value="AsmA"/>
</dbReference>
<keyword evidence="1" id="KW-1133">Transmembrane helix</keyword>
<dbReference type="InterPro" id="IPR052894">
    <property type="entry name" value="AsmA-related"/>
</dbReference>
<dbReference type="EMBL" id="RCZI01000002">
    <property type="protein sequence ID" value="TPG28392.1"/>
    <property type="molecule type" value="Genomic_DNA"/>
</dbReference>
<dbReference type="Proteomes" id="UP000319212">
    <property type="component" value="Unassembled WGS sequence"/>
</dbReference>
<keyword evidence="1" id="KW-0472">Membrane</keyword>